<dbReference type="Pfam" id="PF00026">
    <property type="entry name" value="Asp"/>
    <property type="match status" value="1"/>
</dbReference>
<dbReference type="AlphaFoldDB" id="A0A093VHB9"/>
<sequence>MINSKTIISALALSALAASAPTLGRSFSVSQVPINVSRVHPAVEYARVYIKHGVPIPHHVALAARTPHADSVVADPYLHDIVYLSPIKTKFSPSAGTRVYNQTSGTLLPFHYWQVRYPDTSILGGDVYKDVVRVGQVASFEQAVETLLYLHTPSSVFREVVDGVLGLAFSSLNTVQPTKQRTFYDNVKPMLSNPVFAACLKHNTPGFFDFGFIYHARHMTRIYYKLVDSSQGYWNITCDGFMIGRAASFNPFHAVVDTGSSLLLLRQSIIAQYYGNITSAYYSQEHAGWVFNCNDVIPSFSIILDLYNATIPGDYIKYVQLNGTLCYGGLQVSPSNDFGVLGAVFLKTQYVIFDSRPAVKVPNQELSLQLSRELFDGILNMGRKKEAQLRSRSSLALYTALRPAKRSTCPDMAPTAGVRLFPETVPLGHRSVALLG</sequence>
<feature type="domain" description="Peptidase A1" evidence="7">
    <location>
        <begin position="58"/>
        <end position="369"/>
    </location>
</feature>
<dbReference type="InterPro" id="IPR001969">
    <property type="entry name" value="Aspartic_peptidase_AS"/>
</dbReference>
<evidence type="ECO:0000256" key="4">
    <source>
        <dbReference type="PIRSR" id="PIRSR601461-2"/>
    </source>
</evidence>
<evidence type="ECO:0000256" key="2">
    <source>
        <dbReference type="ARBA" id="ARBA00022750"/>
    </source>
</evidence>
<dbReference type="PROSITE" id="PS00141">
    <property type="entry name" value="ASP_PROTEASE"/>
    <property type="match status" value="1"/>
</dbReference>
<dbReference type="Gene3D" id="2.40.70.10">
    <property type="entry name" value="Acid Proteases"/>
    <property type="match status" value="2"/>
</dbReference>
<protein>
    <submittedName>
        <fullName evidence="8">Aspartic protease pep1</fullName>
    </submittedName>
</protein>
<keyword evidence="4" id="KW-1015">Disulfide bond</keyword>
<dbReference type="GO" id="GO:0004190">
    <property type="term" value="F:aspartic-type endopeptidase activity"/>
    <property type="evidence" value="ECO:0007669"/>
    <property type="project" value="UniProtKB-KW"/>
</dbReference>
<organism evidence="8">
    <name type="scientific">Talaromyces marneffei PM1</name>
    <dbReference type="NCBI Taxonomy" id="1077442"/>
    <lineage>
        <taxon>Eukaryota</taxon>
        <taxon>Fungi</taxon>
        <taxon>Dikarya</taxon>
        <taxon>Ascomycota</taxon>
        <taxon>Pezizomycotina</taxon>
        <taxon>Eurotiomycetes</taxon>
        <taxon>Eurotiomycetidae</taxon>
        <taxon>Eurotiales</taxon>
        <taxon>Trichocomaceae</taxon>
        <taxon>Talaromyces</taxon>
        <taxon>Talaromyces sect. Talaromyces</taxon>
    </lineage>
</organism>
<dbReference type="InterPro" id="IPR021109">
    <property type="entry name" value="Peptidase_aspartic_dom_sf"/>
</dbReference>
<reference evidence="8" key="1">
    <citation type="journal article" date="2014" name="PLoS Genet.">
        <title>Signature Gene Expression Reveals Novel Clues to the Molecular Mechanisms of Dimorphic Transition in Penicillium marneffei.</title>
        <authorList>
            <person name="Yang E."/>
            <person name="Wang G."/>
            <person name="Cai J."/>
            <person name="Woo P.C."/>
            <person name="Lau S.K."/>
            <person name="Yuen K.-Y."/>
            <person name="Chow W.-N."/>
            <person name="Lin X."/>
        </authorList>
    </citation>
    <scope>NUCLEOTIDE SEQUENCE [LARGE SCALE GENOMIC DNA]</scope>
    <source>
        <strain evidence="8">PM1</strain>
    </source>
</reference>
<comment type="caution">
    <text evidence="8">The sequence shown here is derived from an EMBL/GenBank/DDBJ whole genome shotgun (WGS) entry which is preliminary data.</text>
</comment>
<evidence type="ECO:0000256" key="1">
    <source>
        <dbReference type="ARBA" id="ARBA00007447"/>
    </source>
</evidence>
<comment type="similarity">
    <text evidence="1 5">Belongs to the peptidase A1 family.</text>
</comment>
<evidence type="ECO:0000259" key="7">
    <source>
        <dbReference type="PROSITE" id="PS51767"/>
    </source>
</evidence>
<dbReference type="EMBL" id="JPOX01000005">
    <property type="protein sequence ID" value="KFX51550.1"/>
    <property type="molecule type" value="Genomic_DNA"/>
</dbReference>
<dbReference type="PANTHER" id="PTHR47966:SF2">
    <property type="entry name" value="ASPERGILLOPEPSIN-1-RELATED"/>
    <property type="match status" value="1"/>
</dbReference>
<keyword evidence="5 8" id="KW-0645">Protease</keyword>
<dbReference type="SUPFAM" id="SSF50630">
    <property type="entry name" value="Acid proteases"/>
    <property type="match status" value="1"/>
</dbReference>
<feature type="signal peptide" evidence="6">
    <location>
        <begin position="1"/>
        <end position="26"/>
    </location>
</feature>
<evidence type="ECO:0000256" key="6">
    <source>
        <dbReference type="SAM" id="SignalP"/>
    </source>
</evidence>
<feature type="chain" id="PRO_5001888262" evidence="6">
    <location>
        <begin position="27"/>
        <end position="436"/>
    </location>
</feature>
<keyword evidence="6" id="KW-0732">Signal</keyword>
<name>A0A093VHB9_TALMA</name>
<dbReference type="eggNOG" id="KOG1339">
    <property type="taxonomic scope" value="Eukaryota"/>
</dbReference>
<dbReference type="InterPro" id="IPR001461">
    <property type="entry name" value="Aspartic_peptidase_A1"/>
</dbReference>
<proteinExistence type="inferred from homology"/>
<dbReference type="GO" id="GO:0006508">
    <property type="term" value="P:proteolysis"/>
    <property type="evidence" value="ECO:0007669"/>
    <property type="project" value="UniProtKB-KW"/>
</dbReference>
<dbReference type="PRINTS" id="PR00792">
    <property type="entry name" value="PEPSIN"/>
</dbReference>
<evidence type="ECO:0000256" key="5">
    <source>
        <dbReference type="RuleBase" id="RU000454"/>
    </source>
</evidence>
<accession>A0A093VHB9</accession>
<feature type="disulfide bond" evidence="4">
    <location>
        <begin position="293"/>
        <end position="326"/>
    </location>
</feature>
<dbReference type="InterPro" id="IPR033121">
    <property type="entry name" value="PEPTIDASE_A1"/>
</dbReference>
<keyword evidence="3 5" id="KW-0378">Hydrolase</keyword>
<evidence type="ECO:0000256" key="3">
    <source>
        <dbReference type="ARBA" id="ARBA00022801"/>
    </source>
</evidence>
<dbReference type="PROSITE" id="PS51767">
    <property type="entry name" value="PEPTIDASE_A1"/>
    <property type="match status" value="1"/>
</dbReference>
<keyword evidence="2 5" id="KW-0064">Aspartyl protease</keyword>
<dbReference type="HOGENOM" id="CLU_013253_0_1_1"/>
<dbReference type="PANTHER" id="PTHR47966">
    <property type="entry name" value="BETA-SITE APP-CLEAVING ENZYME, ISOFORM A-RELATED"/>
    <property type="match status" value="1"/>
</dbReference>
<gene>
    <name evidence="8" type="ORF">GQ26_0053070</name>
</gene>
<evidence type="ECO:0000313" key="8">
    <source>
        <dbReference type="EMBL" id="KFX51550.1"/>
    </source>
</evidence>